<keyword evidence="6 7" id="KW-0472">Membrane</keyword>
<keyword evidence="5 7" id="KW-1133">Transmembrane helix</keyword>
<protein>
    <recommendedName>
        <fullName evidence="7">Derlin</fullName>
    </recommendedName>
</protein>
<evidence type="ECO:0000256" key="7">
    <source>
        <dbReference type="RuleBase" id="RU363059"/>
    </source>
</evidence>
<dbReference type="Proteomes" id="UP000017559">
    <property type="component" value="Unassembled WGS sequence"/>
</dbReference>
<feature type="transmembrane region" description="Helical" evidence="7">
    <location>
        <begin position="52"/>
        <end position="76"/>
    </location>
</feature>
<comment type="similarity">
    <text evidence="2 7">Belongs to the derlin family.</text>
</comment>
<dbReference type="OrthoDB" id="1716531at2759"/>
<dbReference type="HOGENOM" id="CLU_051898_2_0_1"/>
<keyword evidence="4 7" id="KW-0256">Endoplasmic reticulum</keyword>
<feature type="transmembrane region" description="Helical" evidence="7">
    <location>
        <begin position="96"/>
        <end position="112"/>
    </location>
</feature>
<dbReference type="EMBL" id="AWSO01001808">
    <property type="protein sequence ID" value="ESK82752.1"/>
    <property type="molecule type" value="Genomic_DNA"/>
</dbReference>
<evidence type="ECO:0000256" key="4">
    <source>
        <dbReference type="ARBA" id="ARBA00022824"/>
    </source>
</evidence>
<organism evidence="9 10">
    <name type="scientific">Moniliophthora roreri (strain MCA 2997)</name>
    <name type="common">Cocoa frosty pod rot fungus</name>
    <name type="synonym">Crinipellis roreri</name>
    <dbReference type="NCBI Taxonomy" id="1381753"/>
    <lineage>
        <taxon>Eukaryota</taxon>
        <taxon>Fungi</taxon>
        <taxon>Dikarya</taxon>
        <taxon>Basidiomycota</taxon>
        <taxon>Agaricomycotina</taxon>
        <taxon>Agaricomycetes</taxon>
        <taxon>Agaricomycetidae</taxon>
        <taxon>Agaricales</taxon>
        <taxon>Marasmiineae</taxon>
        <taxon>Marasmiaceae</taxon>
        <taxon>Moniliophthora</taxon>
    </lineage>
</organism>
<evidence type="ECO:0000256" key="8">
    <source>
        <dbReference type="SAM" id="MobiDB-lite"/>
    </source>
</evidence>
<evidence type="ECO:0000313" key="9">
    <source>
        <dbReference type="EMBL" id="ESK82752.1"/>
    </source>
</evidence>
<gene>
    <name evidence="9" type="ORF">Moror_5656</name>
</gene>
<dbReference type="InterPro" id="IPR035952">
    <property type="entry name" value="Rhomboid-like_sf"/>
</dbReference>
<keyword evidence="3 7" id="KW-0812">Transmembrane</keyword>
<dbReference type="SUPFAM" id="SSF144091">
    <property type="entry name" value="Rhomboid-like"/>
    <property type="match status" value="1"/>
</dbReference>
<keyword evidence="10" id="KW-1185">Reference proteome</keyword>
<dbReference type="STRING" id="1381753.V2WMG4"/>
<dbReference type="Pfam" id="PF04511">
    <property type="entry name" value="DER1"/>
    <property type="match status" value="1"/>
</dbReference>
<reference evidence="9 10" key="1">
    <citation type="journal article" date="2014" name="BMC Genomics">
        <title>Genome and secretome analysis of the hemibiotrophic fungal pathogen, Moniliophthora roreri, which causes frosty pod rot disease of cacao: mechanisms of the biotrophic and necrotrophic phases.</title>
        <authorList>
            <person name="Meinhardt L.W."/>
            <person name="Costa G.G.L."/>
            <person name="Thomazella D.P.T."/>
            <person name="Teixeira P.J.P.L."/>
            <person name="Carazzolle M.F."/>
            <person name="Schuster S.C."/>
            <person name="Carlson J.E."/>
            <person name="Guiltinan M.J."/>
            <person name="Mieczkowski P."/>
            <person name="Farmer A."/>
            <person name="Ramaraj T."/>
            <person name="Crozier J."/>
            <person name="Davis R.E."/>
            <person name="Shao J."/>
            <person name="Melnick R.L."/>
            <person name="Pereira G.A.G."/>
            <person name="Bailey B.A."/>
        </authorList>
    </citation>
    <scope>NUCLEOTIDE SEQUENCE [LARGE SCALE GENOMIC DNA]</scope>
    <source>
        <strain evidence="9 10">MCA 2997</strain>
    </source>
</reference>
<dbReference type="InterPro" id="IPR007599">
    <property type="entry name" value="DER1"/>
</dbReference>
<proteinExistence type="inferred from homology"/>
<dbReference type="AlphaFoldDB" id="V2WMG4"/>
<evidence type="ECO:0000256" key="5">
    <source>
        <dbReference type="ARBA" id="ARBA00022989"/>
    </source>
</evidence>
<feature type="region of interest" description="Disordered" evidence="8">
    <location>
        <begin position="214"/>
        <end position="254"/>
    </location>
</feature>
<evidence type="ECO:0000256" key="6">
    <source>
        <dbReference type="ARBA" id="ARBA00023136"/>
    </source>
</evidence>
<feature type="compositionally biased region" description="Polar residues" evidence="8">
    <location>
        <begin position="235"/>
        <end position="246"/>
    </location>
</feature>
<evidence type="ECO:0000256" key="3">
    <source>
        <dbReference type="ARBA" id="ARBA00022692"/>
    </source>
</evidence>
<name>V2WMG4_MONRO</name>
<accession>V2WMG4</accession>
<evidence type="ECO:0000256" key="2">
    <source>
        <dbReference type="ARBA" id="ARBA00008917"/>
    </source>
</evidence>
<feature type="transmembrane region" description="Helical" evidence="7">
    <location>
        <begin position="172"/>
        <end position="190"/>
    </location>
</feature>
<comment type="subcellular location">
    <subcellularLocation>
        <location evidence="1 7">Endoplasmic reticulum membrane</location>
        <topology evidence="1 7">Multi-pass membrane protein</topology>
    </subcellularLocation>
</comment>
<dbReference type="PANTHER" id="PTHR11009">
    <property type="entry name" value="DER1-LIKE PROTEIN, DERLIN"/>
    <property type="match status" value="1"/>
</dbReference>
<comment type="caution">
    <text evidence="7">Lacks conserved residue(s) required for the propagation of feature annotation.</text>
</comment>
<evidence type="ECO:0000256" key="1">
    <source>
        <dbReference type="ARBA" id="ARBA00004477"/>
    </source>
</evidence>
<evidence type="ECO:0000313" key="10">
    <source>
        <dbReference type="Proteomes" id="UP000017559"/>
    </source>
</evidence>
<comment type="function">
    <text evidence="7">May be involved in the degradation of misfolded endoplasmic reticulum (ER) luminal proteins.</text>
</comment>
<sequence>MESALSKLRNIPPVTRFLTLSLLILTTTTRLNLLSASQLAYEQSLVFSKFELWRLYTSFFLGSPRLAFIFEAIVLYLTASRLESLSGPYGYKSGDLAWQLFLASAAIIPASYPDSESVIFLRPLLLCIIYLYSMLVPPGTQISYFGLITFPVRYLPYILLALELLADGPWRVAQALPGAIIGHLWWWGVWKTRTLEEMGRAPKWLATWFGDRTGSLTEEGPGSMGTGIQVIPPRSRTQPSSGSWRGTGQRLGGG</sequence>
<dbReference type="GO" id="GO:0005789">
    <property type="term" value="C:endoplasmic reticulum membrane"/>
    <property type="evidence" value="ECO:0007669"/>
    <property type="project" value="UniProtKB-SubCell"/>
</dbReference>
<comment type="caution">
    <text evidence="9">The sequence shown here is derived from an EMBL/GenBank/DDBJ whole genome shotgun (WGS) entry which is preliminary data.</text>
</comment>
<dbReference type="GO" id="GO:0006950">
    <property type="term" value="P:response to stress"/>
    <property type="evidence" value="ECO:0007669"/>
    <property type="project" value="UniProtKB-ARBA"/>
</dbReference>
<dbReference type="KEGG" id="mrr:Moror_5656"/>